<keyword evidence="6" id="KW-1185">Reference proteome</keyword>
<sequence length="365" mass="40042">MSNYLTSRRRLLQQMGMGATLLSVGAGRQVLAASGGKKLGVALVGLGYYSRDLLAPALQLTEHCELKGIVTGSPDKIPVWQEKYGIKEANVYNYDTMHEIANNPEIDVVYIVVPTGLHKKYAVIAANTGKHVWCEKPMALTPEDCQSIIDACRKNKVKLSVGYRMQHEPNTQTVMQYAQDLPYGAIRTVNTQAAYGGNGLPADNWRMQKDMGGGALYDMGVYTINGARYATGLEPIAVTATRSFDHPKFTEVDNTTHLTLEFPNDILAECMTSVVQSGNQLRVNAENGWYQLKPMSEYSGVQGTTSDGKKLDKYLANQQAKQMDDDALAIINDSPVLVPGEEGMRDIAIVRAAIESSDKEKRISL</sequence>
<dbReference type="RefSeq" id="WP_382415048.1">
    <property type="nucleotide sequence ID" value="NZ_AP031500.1"/>
</dbReference>
<dbReference type="SUPFAM" id="SSF55347">
    <property type="entry name" value="Glyceraldehyde-3-phosphate dehydrogenase-like, C-terminal domain"/>
    <property type="match status" value="1"/>
</dbReference>
<reference evidence="6" key="1">
    <citation type="journal article" date="2019" name="Int. J. Syst. Evol. Microbiol.">
        <title>The Global Catalogue of Microorganisms (GCM) 10K type strain sequencing project: providing services to taxonomists for standard genome sequencing and annotation.</title>
        <authorList>
            <consortium name="The Broad Institute Genomics Platform"/>
            <consortium name="The Broad Institute Genome Sequencing Center for Infectious Disease"/>
            <person name="Wu L."/>
            <person name="Ma J."/>
        </authorList>
    </citation>
    <scope>NUCLEOTIDE SEQUENCE [LARGE SCALE GENOMIC DNA]</scope>
    <source>
        <strain evidence="6">KCTC 52141</strain>
    </source>
</reference>
<comment type="caution">
    <text evidence="5">The sequence shown here is derived from an EMBL/GenBank/DDBJ whole genome shotgun (WGS) entry which is preliminary data.</text>
</comment>
<evidence type="ECO:0000313" key="5">
    <source>
        <dbReference type="EMBL" id="MFC3154663.1"/>
    </source>
</evidence>
<keyword evidence="2" id="KW-0560">Oxidoreductase</keyword>
<protein>
    <submittedName>
        <fullName evidence="5">Gfo/Idh/MocA family protein</fullName>
    </submittedName>
</protein>
<dbReference type="InterPro" id="IPR006311">
    <property type="entry name" value="TAT_signal"/>
</dbReference>
<dbReference type="Proteomes" id="UP001595548">
    <property type="component" value="Unassembled WGS sequence"/>
</dbReference>
<name>A0ABV7HPN7_9GAMM</name>
<dbReference type="Gene3D" id="3.40.50.720">
    <property type="entry name" value="NAD(P)-binding Rossmann-like Domain"/>
    <property type="match status" value="1"/>
</dbReference>
<dbReference type="InterPro" id="IPR055170">
    <property type="entry name" value="GFO_IDH_MocA-like_dom"/>
</dbReference>
<dbReference type="InterPro" id="IPR000683">
    <property type="entry name" value="Gfo/Idh/MocA-like_OxRdtase_N"/>
</dbReference>
<evidence type="ECO:0000313" key="6">
    <source>
        <dbReference type="Proteomes" id="UP001595548"/>
    </source>
</evidence>
<evidence type="ECO:0000259" key="3">
    <source>
        <dbReference type="Pfam" id="PF01408"/>
    </source>
</evidence>
<evidence type="ECO:0000256" key="2">
    <source>
        <dbReference type="ARBA" id="ARBA00023002"/>
    </source>
</evidence>
<dbReference type="Pfam" id="PF01408">
    <property type="entry name" value="GFO_IDH_MocA"/>
    <property type="match status" value="1"/>
</dbReference>
<evidence type="ECO:0000256" key="1">
    <source>
        <dbReference type="ARBA" id="ARBA00010928"/>
    </source>
</evidence>
<dbReference type="PRINTS" id="PR01775">
    <property type="entry name" value="GLFROXRDTASE"/>
</dbReference>
<dbReference type="PROSITE" id="PS51318">
    <property type="entry name" value="TAT"/>
    <property type="match status" value="1"/>
</dbReference>
<dbReference type="PANTHER" id="PTHR22604">
    <property type="entry name" value="OXIDOREDUCTASES"/>
    <property type="match status" value="1"/>
</dbReference>
<feature type="domain" description="GFO/IDH/MocA-like oxidoreductase" evidence="4">
    <location>
        <begin position="182"/>
        <end position="290"/>
    </location>
</feature>
<dbReference type="InterPro" id="IPR008354">
    <property type="entry name" value="Glc-Fru_OxRdtase_bac"/>
</dbReference>
<gene>
    <name evidence="5" type="ORF">ACFOEB_05555</name>
</gene>
<proteinExistence type="inferred from homology"/>
<dbReference type="Gene3D" id="3.30.360.10">
    <property type="entry name" value="Dihydrodipicolinate Reductase, domain 2"/>
    <property type="match status" value="1"/>
</dbReference>
<dbReference type="InterPro" id="IPR036291">
    <property type="entry name" value="NAD(P)-bd_dom_sf"/>
</dbReference>
<comment type="similarity">
    <text evidence="1">Belongs to the Gfo/Idh/MocA family.</text>
</comment>
<accession>A0ABV7HPN7</accession>
<dbReference type="SUPFAM" id="SSF51735">
    <property type="entry name" value="NAD(P)-binding Rossmann-fold domains"/>
    <property type="match status" value="1"/>
</dbReference>
<dbReference type="Pfam" id="PF22725">
    <property type="entry name" value="GFO_IDH_MocA_C3"/>
    <property type="match status" value="1"/>
</dbReference>
<organism evidence="5 6">
    <name type="scientific">Gilvimarinus japonicus</name>
    <dbReference type="NCBI Taxonomy" id="1796469"/>
    <lineage>
        <taxon>Bacteria</taxon>
        <taxon>Pseudomonadati</taxon>
        <taxon>Pseudomonadota</taxon>
        <taxon>Gammaproteobacteria</taxon>
        <taxon>Cellvibrionales</taxon>
        <taxon>Cellvibrionaceae</taxon>
        <taxon>Gilvimarinus</taxon>
    </lineage>
</organism>
<dbReference type="InterPro" id="IPR050984">
    <property type="entry name" value="Gfo/Idh/MocA_domain"/>
</dbReference>
<evidence type="ECO:0000259" key="4">
    <source>
        <dbReference type="Pfam" id="PF22725"/>
    </source>
</evidence>
<dbReference type="PANTHER" id="PTHR22604:SF105">
    <property type="entry name" value="TRANS-1,2-DIHYDROBENZENE-1,2-DIOL DEHYDROGENASE"/>
    <property type="match status" value="1"/>
</dbReference>
<dbReference type="EMBL" id="JBHRTL010000006">
    <property type="protein sequence ID" value="MFC3154663.1"/>
    <property type="molecule type" value="Genomic_DNA"/>
</dbReference>
<feature type="domain" description="Gfo/Idh/MocA-like oxidoreductase N-terminal" evidence="3">
    <location>
        <begin position="40"/>
        <end position="163"/>
    </location>
</feature>